<dbReference type="InterPro" id="IPR031734">
    <property type="entry name" value="MBF2"/>
</dbReference>
<evidence type="ECO:0000313" key="3">
    <source>
        <dbReference type="Proteomes" id="UP001075354"/>
    </source>
</evidence>
<dbReference type="Pfam" id="PF15868">
    <property type="entry name" value="MBF2"/>
    <property type="match status" value="1"/>
</dbReference>
<feature type="region of interest" description="Disordered" evidence="1">
    <location>
        <begin position="47"/>
        <end position="66"/>
    </location>
</feature>
<reference evidence="2" key="1">
    <citation type="submission" date="2022-12" db="EMBL/GenBank/DDBJ databases">
        <title>Chromosome-level genome assembly of the bean flower thrips Megalurothrips usitatus.</title>
        <authorList>
            <person name="Ma L."/>
            <person name="Liu Q."/>
            <person name="Li H."/>
            <person name="Cai W."/>
        </authorList>
    </citation>
    <scope>NUCLEOTIDE SEQUENCE</scope>
    <source>
        <strain evidence="2">Cailab_2022a</strain>
    </source>
</reference>
<dbReference type="PANTHER" id="PTHR37685">
    <property type="entry name" value="GEO11136P1-RELATED"/>
    <property type="match status" value="1"/>
</dbReference>
<accession>A0AAV7XHG1</accession>
<comment type="caution">
    <text evidence="2">The sequence shown here is derived from an EMBL/GenBank/DDBJ whole genome shotgun (WGS) entry which is preliminary data.</text>
</comment>
<dbReference type="AlphaFoldDB" id="A0AAV7XHG1"/>
<proteinExistence type="predicted"/>
<dbReference type="Proteomes" id="UP001075354">
    <property type="component" value="Chromosome 9"/>
</dbReference>
<dbReference type="EMBL" id="JAPTSV010000009">
    <property type="protein sequence ID" value="KAJ1524134.1"/>
    <property type="molecule type" value="Genomic_DNA"/>
</dbReference>
<protein>
    <submittedName>
        <fullName evidence="2">Uncharacterized protein</fullName>
    </submittedName>
</protein>
<dbReference type="PANTHER" id="PTHR37685:SF1">
    <property type="entry name" value="GEO11136P1-RELATED"/>
    <property type="match status" value="1"/>
</dbReference>
<sequence>MPAGGRPAPKAGRWRASLRVRERRRDTWANTTRVTFRRRRPKPRTFPRVRHARQQTRRCRPPRRGQRQARTAFLIHSFIHSFIHLLIRWFRCGRRLLLQETAYKDSIWGIVRDADIVYPKKNELGYKISCIKIIDQRKDGKNGVTKVKEGGLGSNFVKLRFHSERGHSLNWVVQIYGH</sequence>
<organism evidence="2 3">
    <name type="scientific">Megalurothrips usitatus</name>
    <name type="common">bean blossom thrips</name>
    <dbReference type="NCBI Taxonomy" id="439358"/>
    <lineage>
        <taxon>Eukaryota</taxon>
        <taxon>Metazoa</taxon>
        <taxon>Ecdysozoa</taxon>
        <taxon>Arthropoda</taxon>
        <taxon>Hexapoda</taxon>
        <taxon>Insecta</taxon>
        <taxon>Pterygota</taxon>
        <taxon>Neoptera</taxon>
        <taxon>Paraneoptera</taxon>
        <taxon>Thysanoptera</taxon>
        <taxon>Terebrantia</taxon>
        <taxon>Thripoidea</taxon>
        <taxon>Thripidae</taxon>
        <taxon>Megalurothrips</taxon>
    </lineage>
</organism>
<evidence type="ECO:0000256" key="1">
    <source>
        <dbReference type="SAM" id="MobiDB-lite"/>
    </source>
</evidence>
<gene>
    <name evidence="2" type="ORF">ONE63_010664</name>
</gene>
<evidence type="ECO:0000313" key="2">
    <source>
        <dbReference type="EMBL" id="KAJ1524134.1"/>
    </source>
</evidence>
<name>A0AAV7XHG1_9NEOP</name>
<keyword evidence="3" id="KW-1185">Reference proteome</keyword>